<protein>
    <recommendedName>
        <fullName evidence="2">PH domain-containing protein</fullName>
    </recommendedName>
</protein>
<dbReference type="PANTHER" id="PTHR21258:SF62">
    <property type="entry name" value="INSULIN RECEPTOR SUBSTRATE 1"/>
    <property type="match status" value="1"/>
</dbReference>
<dbReference type="SUPFAM" id="SSF50729">
    <property type="entry name" value="PH domain-like"/>
    <property type="match status" value="1"/>
</dbReference>
<feature type="compositionally biased region" description="Polar residues" evidence="1">
    <location>
        <begin position="306"/>
        <end position="315"/>
    </location>
</feature>
<feature type="compositionally biased region" description="Polar residues" evidence="1">
    <location>
        <begin position="322"/>
        <end position="332"/>
    </location>
</feature>
<evidence type="ECO:0000313" key="4">
    <source>
        <dbReference type="Proteomes" id="UP001174909"/>
    </source>
</evidence>
<dbReference type="Gene3D" id="2.30.29.30">
    <property type="entry name" value="Pleckstrin-homology domain (PH domain)/Phosphotyrosine-binding domain (PTB)"/>
    <property type="match status" value="2"/>
</dbReference>
<feature type="compositionally biased region" description="Polar residues" evidence="1">
    <location>
        <begin position="578"/>
        <end position="590"/>
    </location>
</feature>
<feature type="region of interest" description="Disordered" evidence="1">
    <location>
        <begin position="1023"/>
        <end position="1077"/>
    </location>
</feature>
<feature type="compositionally biased region" description="Polar residues" evidence="1">
    <location>
        <begin position="763"/>
        <end position="777"/>
    </location>
</feature>
<feature type="region of interest" description="Disordered" evidence="1">
    <location>
        <begin position="742"/>
        <end position="871"/>
    </location>
</feature>
<dbReference type="GO" id="GO:0007169">
    <property type="term" value="P:cell surface receptor protein tyrosine kinase signaling pathway"/>
    <property type="evidence" value="ECO:0007669"/>
    <property type="project" value="TreeGrafter"/>
</dbReference>
<feature type="region of interest" description="Disordered" evidence="1">
    <location>
        <begin position="248"/>
        <end position="269"/>
    </location>
</feature>
<feature type="compositionally biased region" description="Polar residues" evidence="1">
    <location>
        <begin position="940"/>
        <end position="958"/>
    </location>
</feature>
<feature type="compositionally biased region" description="Low complexity" evidence="1">
    <location>
        <begin position="381"/>
        <end position="407"/>
    </location>
</feature>
<name>A0AA35WPS4_GEOBA</name>
<gene>
    <name evidence="3" type="ORF">GBAR_LOCUS12861</name>
</gene>
<dbReference type="CDD" id="cd00821">
    <property type="entry name" value="PH"/>
    <property type="match status" value="1"/>
</dbReference>
<comment type="caution">
    <text evidence="3">The sequence shown here is derived from an EMBL/GenBank/DDBJ whole genome shotgun (WGS) entry which is preliminary data.</text>
</comment>
<dbReference type="AlphaFoldDB" id="A0AA35WPS4"/>
<feature type="region of interest" description="Disordered" evidence="1">
    <location>
        <begin position="638"/>
        <end position="663"/>
    </location>
</feature>
<dbReference type="EMBL" id="CASHTH010001914">
    <property type="protein sequence ID" value="CAI8021777.1"/>
    <property type="molecule type" value="Genomic_DNA"/>
</dbReference>
<feature type="compositionally biased region" description="Basic and acidic residues" evidence="1">
    <location>
        <begin position="522"/>
        <end position="536"/>
    </location>
</feature>
<feature type="compositionally biased region" description="Polar residues" evidence="1">
    <location>
        <begin position="504"/>
        <end position="521"/>
    </location>
</feature>
<dbReference type="PROSITE" id="PS50003">
    <property type="entry name" value="PH_DOMAIN"/>
    <property type="match status" value="1"/>
</dbReference>
<feature type="compositionally biased region" description="Acidic residues" evidence="1">
    <location>
        <begin position="638"/>
        <end position="647"/>
    </location>
</feature>
<evidence type="ECO:0000256" key="1">
    <source>
        <dbReference type="SAM" id="MobiDB-lite"/>
    </source>
</evidence>
<feature type="domain" description="PH" evidence="2">
    <location>
        <begin position="10"/>
        <end position="114"/>
    </location>
</feature>
<dbReference type="InterPro" id="IPR001849">
    <property type="entry name" value="PH_domain"/>
</dbReference>
<feature type="compositionally biased region" description="Pro residues" evidence="1">
    <location>
        <begin position="1055"/>
        <end position="1068"/>
    </location>
</feature>
<sequence length="1077" mass="118793">MASGLPADCDRAWDGLIYYKKGTFVSRYEPYWGVVRRESSRGLQRIDLFRPLSAVHSTSDLFIPLHDVLHVLDREARAKRFAFQILATGCKYHLATDTAEDREIWVQGLKQFLFGPPRRGVVYEYQVIVIPNSHSEKLQLSGRYILRITDSHIALFTSTGTLPTRFLYSLSDVARTRYNTFTDAGQKFSVLVLYCHGDVSADYTPVQKSTKSASCAFGNGGVVGDEEMFVFQTQSASTICRAIEHRAKEISKRGQQKSTSPSSHLPNYPAMSLPTSSCFPICEKEPLAPSVVQPSSKPRPPPRPARTSTQDTSSPAHPDLNLNHSTSESSLPLKTIKAPIPLPRHKKHSFDSNQLHTVRTTDKPHPPPPLTKPKPHRRPKPTLGGQSSHGSLQSCISITSTSSLPSPHNTEPPVTEDFKADAVDSQAVEKCSTENEPMYVNLTSSPTSNGQEEGQKDMEEDQCGEVIVGAENRDSALPASYILSPSKSYDEYLAAGGNHEAAPQYSTVPPSKSCDILTSPSHTEDGVKQSEAELQRPIELPLGDQVVPSPPDSPEREGSPTLDDFLAKILKRRRESQDINQECDNESNAHQHGRFSLSRTRSSNPRIMMQAGAHVSSPQTPYYYNMPPLMRTKGLTVDEDEDEEGDSAEMNGSDERNCSDEKKERKVCCGESLTEKEYRSEWLRKGSSVQDWMPMTTKDGNEYSEDEDLYCTYLKILPSTAQSLPHPPPHTENRHMFPALEEQHSNSTPESGSPLWDTHRASSRQSIVPSPLTQGGAENSPPSSPQVQDPPAFPGGKGIKRSSPVFKKKRMCSSRRRSGRRGTLSGGGIKLPVADQTDLDGSVHKRRSSRRKSGTGTFRPGPLPSLPGTSVEVDSDYEWAEVDEVLSDTGSDYIYTTPFDLGLEYHPRRSASCSELAPFLTGPASIGQRPPAPLPLASQDPVTQENPSHVESPDSSPMKTAEEKRSIFQHSHSVGDGFSTEMSDEDMHGDYEYIHEVEGDYDYAAIPNRSAANMFCRERGEYVDINRNPPSHPSSSSSSVSSSPTLMSPHSRAPALPPRQRPRPPPRPLTSLPVTDV</sequence>
<evidence type="ECO:0000259" key="2">
    <source>
        <dbReference type="PROSITE" id="PS50003"/>
    </source>
</evidence>
<dbReference type="InterPro" id="IPR011993">
    <property type="entry name" value="PH-like_dom_sf"/>
</dbReference>
<dbReference type="PANTHER" id="PTHR21258">
    <property type="entry name" value="DOCKING PROTEIN RELATED"/>
    <property type="match status" value="1"/>
</dbReference>
<feature type="compositionally biased region" description="Basic residues" evidence="1">
    <location>
        <begin position="806"/>
        <end position="820"/>
    </location>
</feature>
<feature type="region of interest" description="Disordered" evidence="1">
    <location>
        <begin position="289"/>
        <end position="460"/>
    </location>
</feature>
<feature type="compositionally biased region" description="Basic and acidic residues" evidence="1">
    <location>
        <begin position="653"/>
        <end position="663"/>
    </location>
</feature>
<feature type="region of interest" description="Disordered" evidence="1">
    <location>
        <begin position="500"/>
        <end position="601"/>
    </location>
</feature>
<keyword evidence="4" id="KW-1185">Reference proteome</keyword>
<reference evidence="3" key="1">
    <citation type="submission" date="2023-03" db="EMBL/GenBank/DDBJ databases">
        <authorList>
            <person name="Steffen K."/>
            <person name="Cardenas P."/>
        </authorList>
    </citation>
    <scope>NUCLEOTIDE SEQUENCE</scope>
</reference>
<organism evidence="3 4">
    <name type="scientific">Geodia barretti</name>
    <name type="common">Barrett's horny sponge</name>
    <dbReference type="NCBI Taxonomy" id="519541"/>
    <lineage>
        <taxon>Eukaryota</taxon>
        <taxon>Metazoa</taxon>
        <taxon>Porifera</taxon>
        <taxon>Demospongiae</taxon>
        <taxon>Heteroscleromorpha</taxon>
        <taxon>Tetractinellida</taxon>
        <taxon>Astrophorina</taxon>
        <taxon>Geodiidae</taxon>
        <taxon>Geodia</taxon>
    </lineage>
</organism>
<proteinExistence type="predicted"/>
<feature type="compositionally biased region" description="Low complexity" evidence="1">
    <location>
        <begin position="1033"/>
        <end position="1054"/>
    </location>
</feature>
<feature type="compositionally biased region" description="Polar residues" evidence="1">
    <location>
        <begin position="256"/>
        <end position="265"/>
    </location>
</feature>
<feature type="region of interest" description="Disordered" evidence="1">
    <location>
        <begin position="922"/>
        <end position="985"/>
    </location>
</feature>
<evidence type="ECO:0000313" key="3">
    <source>
        <dbReference type="EMBL" id="CAI8021777.1"/>
    </source>
</evidence>
<feature type="compositionally biased region" description="Basic residues" evidence="1">
    <location>
        <begin position="844"/>
        <end position="853"/>
    </location>
</feature>
<dbReference type="Proteomes" id="UP001174909">
    <property type="component" value="Unassembled WGS sequence"/>
</dbReference>
<accession>A0AA35WPS4</accession>
<feature type="compositionally biased region" description="Polar residues" evidence="1">
    <location>
        <begin position="441"/>
        <end position="452"/>
    </location>
</feature>
<dbReference type="InterPro" id="IPR050996">
    <property type="entry name" value="Docking_Protein_DOK"/>
</dbReference>
<dbReference type="GO" id="GO:0005737">
    <property type="term" value="C:cytoplasm"/>
    <property type="evidence" value="ECO:0007669"/>
    <property type="project" value="TreeGrafter"/>
</dbReference>